<dbReference type="Proteomes" id="UP000199347">
    <property type="component" value="Unassembled WGS sequence"/>
</dbReference>
<gene>
    <name evidence="6" type="ORF">SAMN03080610_02409</name>
</gene>
<keyword evidence="3 6" id="KW-0378">Hydrolase</keyword>
<dbReference type="GO" id="GO:0046872">
    <property type="term" value="F:metal ion binding"/>
    <property type="evidence" value="ECO:0007669"/>
    <property type="project" value="UniProtKB-KW"/>
</dbReference>
<dbReference type="AlphaFoldDB" id="A0A1G5NQU9"/>
<sequence>MLRLWQDLTSPELARCDPTRTVAILPIAATEQHGPHLPLGTDCHIAEGLAGELATALDPDVEALLLPTVGVGASLEHMSFAGTLSLSAAQMTQTIVAIGEGVAASGLKKLILISSHGGNSPSAAAAILELRARHELLAVATSWRRFGLPAELADDCERAVGIHGGFVETALMLHFKPDLVRHLSLADFPSRQSMLSERYRRLRAYGDVGYGWLAEDLNAEGVVGNAAAASAEAGAAIARHQVRGMAELVHEVAVADMPECLAEE</sequence>
<evidence type="ECO:0000256" key="2">
    <source>
        <dbReference type="ARBA" id="ARBA00022723"/>
    </source>
</evidence>
<dbReference type="OrthoDB" id="9801445at2"/>
<dbReference type="Gene3D" id="3.40.50.10310">
    <property type="entry name" value="Creatininase"/>
    <property type="match status" value="1"/>
</dbReference>
<dbReference type="GO" id="GO:0009231">
    <property type="term" value="P:riboflavin biosynthetic process"/>
    <property type="evidence" value="ECO:0007669"/>
    <property type="project" value="TreeGrafter"/>
</dbReference>
<reference evidence="7" key="1">
    <citation type="submission" date="2016-10" db="EMBL/GenBank/DDBJ databases">
        <authorList>
            <person name="Varghese N."/>
            <person name="Submissions S."/>
        </authorList>
    </citation>
    <scope>NUCLEOTIDE SEQUENCE [LARGE SCALE GENOMIC DNA]</scope>
    <source>
        <strain evidence="7">DSM 2698</strain>
    </source>
</reference>
<evidence type="ECO:0000313" key="6">
    <source>
        <dbReference type="EMBL" id="SCZ39159.1"/>
    </source>
</evidence>
<dbReference type="GO" id="GO:0016811">
    <property type="term" value="F:hydrolase activity, acting on carbon-nitrogen (but not peptide) bonds, in linear amides"/>
    <property type="evidence" value="ECO:0007669"/>
    <property type="project" value="TreeGrafter"/>
</dbReference>
<evidence type="ECO:0000313" key="7">
    <source>
        <dbReference type="Proteomes" id="UP000199347"/>
    </source>
</evidence>
<dbReference type="SUPFAM" id="SSF102215">
    <property type="entry name" value="Creatininase"/>
    <property type="match status" value="1"/>
</dbReference>
<proteinExistence type="inferred from homology"/>
<evidence type="ECO:0000256" key="5">
    <source>
        <dbReference type="ARBA" id="ARBA00024029"/>
    </source>
</evidence>
<keyword evidence="2" id="KW-0479">Metal-binding</keyword>
<dbReference type="STRING" id="1120955.SAMN03080610_02409"/>
<keyword evidence="7" id="KW-1185">Reference proteome</keyword>
<evidence type="ECO:0000256" key="4">
    <source>
        <dbReference type="ARBA" id="ARBA00022833"/>
    </source>
</evidence>
<dbReference type="EMBL" id="FMVW01000005">
    <property type="protein sequence ID" value="SCZ39159.1"/>
    <property type="molecule type" value="Genomic_DNA"/>
</dbReference>
<evidence type="ECO:0000256" key="1">
    <source>
        <dbReference type="ARBA" id="ARBA00001947"/>
    </source>
</evidence>
<accession>A0A1G5NQU9</accession>
<evidence type="ECO:0000256" key="3">
    <source>
        <dbReference type="ARBA" id="ARBA00022801"/>
    </source>
</evidence>
<organism evidence="6 7">
    <name type="scientific">Afifella marina DSM 2698</name>
    <dbReference type="NCBI Taxonomy" id="1120955"/>
    <lineage>
        <taxon>Bacteria</taxon>
        <taxon>Pseudomonadati</taxon>
        <taxon>Pseudomonadota</taxon>
        <taxon>Alphaproteobacteria</taxon>
        <taxon>Hyphomicrobiales</taxon>
        <taxon>Afifellaceae</taxon>
        <taxon>Afifella</taxon>
    </lineage>
</organism>
<comment type="similarity">
    <text evidence="5">Belongs to the creatininase superfamily.</text>
</comment>
<protein>
    <submittedName>
        <fullName evidence="6">Creatinine amidohydrolase</fullName>
    </submittedName>
</protein>
<name>A0A1G5NQU9_AFIMA</name>
<dbReference type="RefSeq" id="WP_092813186.1">
    <property type="nucleotide sequence ID" value="NZ_FMVW01000005.1"/>
</dbReference>
<dbReference type="InterPro" id="IPR024087">
    <property type="entry name" value="Creatininase-like_sf"/>
</dbReference>
<keyword evidence="4" id="KW-0862">Zinc</keyword>
<comment type="cofactor">
    <cofactor evidence="1">
        <name>Zn(2+)</name>
        <dbReference type="ChEBI" id="CHEBI:29105"/>
    </cofactor>
</comment>
<dbReference type="PANTHER" id="PTHR35005:SF1">
    <property type="entry name" value="2-AMINO-5-FORMYLAMINO-6-RIBOSYLAMINOPYRIMIDIN-4(3H)-ONE 5'-MONOPHOSPHATE DEFORMYLASE"/>
    <property type="match status" value="1"/>
</dbReference>
<dbReference type="InterPro" id="IPR003785">
    <property type="entry name" value="Creatininase/forma_Hydrolase"/>
</dbReference>
<dbReference type="PANTHER" id="PTHR35005">
    <property type="entry name" value="3-DEHYDRO-SCYLLO-INOSOSE HYDROLASE"/>
    <property type="match status" value="1"/>
</dbReference>
<dbReference type="Pfam" id="PF02633">
    <property type="entry name" value="Creatininase"/>
    <property type="match status" value="1"/>
</dbReference>